<evidence type="ECO:0000313" key="1">
    <source>
        <dbReference type="EMBL" id="SFL44940.1"/>
    </source>
</evidence>
<accession>A0A1I4HSY2</accession>
<evidence type="ECO:0000313" key="2">
    <source>
        <dbReference type="Proteomes" id="UP000199144"/>
    </source>
</evidence>
<organism evidence="1 2">
    <name type="scientific">Shimia aestuarii</name>
    <dbReference type="NCBI Taxonomy" id="254406"/>
    <lineage>
        <taxon>Bacteria</taxon>
        <taxon>Pseudomonadati</taxon>
        <taxon>Pseudomonadota</taxon>
        <taxon>Alphaproteobacteria</taxon>
        <taxon>Rhodobacterales</taxon>
        <taxon>Roseobacteraceae</taxon>
    </lineage>
</organism>
<protein>
    <submittedName>
        <fullName evidence="1">Uncharacterized protein</fullName>
    </submittedName>
</protein>
<dbReference type="Proteomes" id="UP000199144">
    <property type="component" value="Unassembled WGS sequence"/>
</dbReference>
<sequence>MVTNALKKSPDYFKRMLERSGWPARLLLYVELKRGDQGRMEAHYTCDACKKECVTQIDKLKRRKNKMELKCGACLKKRKPN</sequence>
<dbReference type="EMBL" id="FOTQ01000001">
    <property type="protein sequence ID" value="SFL44940.1"/>
    <property type="molecule type" value="Genomic_DNA"/>
</dbReference>
<keyword evidence="2" id="KW-1185">Reference proteome</keyword>
<dbReference type="STRING" id="254406.SAMN04488042_101241"/>
<reference evidence="1 2" key="1">
    <citation type="submission" date="2016-10" db="EMBL/GenBank/DDBJ databases">
        <authorList>
            <person name="de Groot N.N."/>
        </authorList>
    </citation>
    <scope>NUCLEOTIDE SEQUENCE [LARGE SCALE GENOMIC DNA]</scope>
    <source>
        <strain evidence="1 2">DSM 15283</strain>
    </source>
</reference>
<dbReference type="AlphaFoldDB" id="A0A1I4HSY2"/>
<gene>
    <name evidence="1" type="ORF">SAMN04488042_101241</name>
</gene>
<name>A0A1I4HSY2_9RHOB</name>
<proteinExistence type="predicted"/>